<organism evidence="6 7">
    <name type="scientific">Catenulispora pinistramenti</name>
    <dbReference type="NCBI Taxonomy" id="2705254"/>
    <lineage>
        <taxon>Bacteria</taxon>
        <taxon>Bacillati</taxon>
        <taxon>Actinomycetota</taxon>
        <taxon>Actinomycetes</taxon>
        <taxon>Catenulisporales</taxon>
        <taxon>Catenulisporaceae</taxon>
        <taxon>Catenulispora</taxon>
    </lineage>
</organism>
<dbReference type="InterPro" id="IPR052032">
    <property type="entry name" value="ATP-dep_AA_Ligase"/>
</dbReference>
<evidence type="ECO:0000256" key="2">
    <source>
        <dbReference type="ARBA" id="ARBA00022741"/>
    </source>
</evidence>
<keyword evidence="1" id="KW-0436">Ligase</keyword>
<dbReference type="PANTHER" id="PTHR43585">
    <property type="entry name" value="FUMIPYRROLE BIOSYNTHESIS PROTEIN C"/>
    <property type="match status" value="1"/>
</dbReference>
<dbReference type="SUPFAM" id="SSF56059">
    <property type="entry name" value="Glutathione synthetase ATP-binding domain-like"/>
    <property type="match status" value="1"/>
</dbReference>
<evidence type="ECO:0000256" key="3">
    <source>
        <dbReference type="ARBA" id="ARBA00022840"/>
    </source>
</evidence>
<reference evidence="6 7" key="1">
    <citation type="submission" date="2020-02" db="EMBL/GenBank/DDBJ databases">
        <title>Acidophilic actinobacteria isolated from forest soil.</title>
        <authorList>
            <person name="Golinska P."/>
        </authorList>
    </citation>
    <scope>NUCLEOTIDE SEQUENCE [LARGE SCALE GENOMIC DNA]</scope>
    <source>
        <strain evidence="6 7">NL8</strain>
    </source>
</reference>
<accession>A0ABS5KPE3</accession>
<protein>
    <submittedName>
        <fullName evidence="6">ATP-grasp domain-containing protein</fullName>
    </submittedName>
</protein>
<evidence type="ECO:0000256" key="4">
    <source>
        <dbReference type="PROSITE-ProRule" id="PRU00409"/>
    </source>
</evidence>
<dbReference type="Pfam" id="PF13535">
    <property type="entry name" value="ATP-grasp_4"/>
    <property type="match status" value="1"/>
</dbReference>
<dbReference type="PANTHER" id="PTHR43585:SF2">
    <property type="entry name" value="ATP-GRASP ENZYME FSQD"/>
    <property type="match status" value="1"/>
</dbReference>
<evidence type="ECO:0000256" key="1">
    <source>
        <dbReference type="ARBA" id="ARBA00022598"/>
    </source>
</evidence>
<proteinExistence type="predicted"/>
<dbReference type="Gene3D" id="3.30.1490.20">
    <property type="entry name" value="ATP-grasp fold, A domain"/>
    <property type="match status" value="1"/>
</dbReference>
<keyword evidence="7" id="KW-1185">Reference proteome</keyword>
<keyword evidence="2 4" id="KW-0547">Nucleotide-binding</keyword>
<dbReference type="Gene3D" id="3.40.50.20">
    <property type="match status" value="1"/>
</dbReference>
<comment type="caution">
    <text evidence="6">The sequence shown here is derived from an EMBL/GenBank/DDBJ whole genome shotgun (WGS) entry which is preliminary data.</text>
</comment>
<dbReference type="Proteomes" id="UP000730482">
    <property type="component" value="Unassembled WGS sequence"/>
</dbReference>
<dbReference type="RefSeq" id="WP_212009435.1">
    <property type="nucleotide sequence ID" value="NZ_JAAFYZ010000036.1"/>
</dbReference>
<keyword evidence="3 4" id="KW-0067">ATP-binding</keyword>
<feature type="domain" description="ATP-grasp" evidence="5">
    <location>
        <begin position="120"/>
        <end position="323"/>
    </location>
</feature>
<evidence type="ECO:0000259" key="5">
    <source>
        <dbReference type="PROSITE" id="PS50975"/>
    </source>
</evidence>
<dbReference type="EMBL" id="JAAFYZ010000036">
    <property type="protein sequence ID" value="MBS2547854.1"/>
    <property type="molecule type" value="Genomic_DNA"/>
</dbReference>
<dbReference type="InterPro" id="IPR013815">
    <property type="entry name" value="ATP_grasp_subdomain_1"/>
</dbReference>
<name>A0ABS5KPE3_9ACTN</name>
<dbReference type="PROSITE" id="PS50975">
    <property type="entry name" value="ATP_GRASP"/>
    <property type="match status" value="1"/>
</dbReference>
<evidence type="ECO:0000313" key="6">
    <source>
        <dbReference type="EMBL" id="MBS2547854.1"/>
    </source>
</evidence>
<gene>
    <name evidence="6" type="ORF">KGQ19_13360</name>
</gene>
<sequence length="420" mass="45106">MTAVESEGSVVLCKWQPELGRELLERTRVHVVLDDYDIAHNAIDDVLLAKAATVHRVSTFNALEELATVAVSILTQDPEVSRVVSFAEFSQLGAGYLAELLGVGPPALASVAGRDKRLMKRLVAAAGVPTADFHSLPDPKDETAVAALAGQLDFPVVVKPAAGFGTMSTLRADGAAQFRELCRSFPYEPVLASRQLIVESFVDGEELHVDAYWDADGPHFLFVSRYFAPRLAVQRGECPLDGGELLSPTDHAELYAELEVLTARVMGALGVTGTMIHLEVFRQADGRIVFSEIATRVGGGWVSGLISQGLGRSIWTVLADLAIEGRTGPPRPVAPYIGVVHLRPQAPGRVVQIPTVAEVMAIPGVFQAQVWPALGDVLAMRHPSEWVVFAYIGADSPTALDALVREVAQRLSVRTVPVES</sequence>
<dbReference type="Gene3D" id="3.30.470.20">
    <property type="entry name" value="ATP-grasp fold, B domain"/>
    <property type="match status" value="1"/>
</dbReference>
<evidence type="ECO:0000313" key="7">
    <source>
        <dbReference type="Proteomes" id="UP000730482"/>
    </source>
</evidence>
<dbReference type="InterPro" id="IPR011761">
    <property type="entry name" value="ATP-grasp"/>
</dbReference>